<accession>A0ACC0C6P0</accession>
<dbReference type="EMBL" id="CM044701">
    <property type="protein sequence ID" value="KAI5680443.1"/>
    <property type="molecule type" value="Genomic_DNA"/>
</dbReference>
<proteinExistence type="predicted"/>
<keyword evidence="2" id="KW-1185">Reference proteome</keyword>
<gene>
    <name evidence="1" type="ORF">M9H77_01670</name>
</gene>
<name>A0ACC0C6P0_CATRO</name>
<reference evidence="2" key="1">
    <citation type="journal article" date="2023" name="Nat. Plants">
        <title>Single-cell RNA sequencing provides a high-resolution roadmap for understanding the multicellular compartmentation of specialized metabolism.</title>
        <authorList>
            <person name="Sun S."/>
            <person name="Shen X."/>
            <person name="Li Y."/>
            <person name="Li Y."/>
            <person name="Wang S."/>
            <person name="Li R."/>
            <person name="Zhang H."/>
            <person name="Shen G."/>
            <person name="Guo B."/>
            <person name="Wei J."/>
            <person name="Xu J."/>
            <person name="St-Pierre B."/>
            <person name="Chen S."/>
            <person name="Sun C."/>
        </authorList>
    </citation>
    <scope>NUCLEOTIDE SEQUENCE [LARGE SCALE GENOMIC DNA]</scope>
</reference>
<evidence type="ECO:0000313" key="2">
    <source>
        <dbReference type="Proteomes" id="UP001060085"/>
    </source>
</evidence>
<evidence type="ECO:0000313" key="1">
    <source>
        <dbReference type="EMBL" id="KAI5680443.1"/>
    </source>
</evidence>
<organism evidence="1 2">
    <name type="scientific">Catharanthus roseus</name>
    <name type="common">Madagascar periwinkle</name>
    <name type="synonym">Vinca rosea</name>
    <dbReference type="NCBI Taxonomy" id="4058"/>
    <lineage>
        <taxon>Eukaryota</taxon>
        <taxon>Viridiplantae</taxon>
        <taxon>Streptophyta</taxon>
        <taxon>Embryophyta</taxon>
        <taxon>Tracheophyta</taxon>
        <taxon>Spermatophyta</taxon>
        <taxon>Magnoliopsida</taxon>
        <taxon>eudicotyledons</taxon>
        <taxon>Gunneridae</taxon>
        <taxon>Pentapetalae</taxon>
        <taxon>asterids</taxon>
        <taxon>lamiids</taxon>
        <taxon>Gentianales</taxon>
        <taxon>Apocynaceae</taxon>
        <taxon>Rauvolfioideae</taxon>
        <taxon>Vinceae</taxon>
        <taxon>Catharanthinae</taxon>
        <taxon>Catharanthus</taxon>
    </lineage>
</organism>
<sequence length="1027" mass="116042">MAFSPTSSSYSAYSSHFALSTELSSEPSSNFGVLPIAALRSKIIEKIQENRVTLIVGEPGCGKSSQVPQFLLEENMEPILCTQPRRFAVVAVARMVAKARNCEVGGEIGYHIGHSRVFSERSKIVFKTAGVLLDEMRERGLNALKYKVIILDEVHERSAESDLVLVCIKQFLLKKSGLRLVLMSATADIARYREYFRDLGRDERVEVLAIPNTTQKNIFQRNVIYLEQVANILGMRSDHLSLKYCSGRHPLMADAGIKAEVHKLIHDLLLHIHKNEPDIEKSILVFLPTYYSLEQQWFLLKPFSRIFKVHILHRSVDTEQALKAMKIWKSHRKVILATNIAESSVTIPKVGYVIDSCRSLQVFWDSNRKAETAELVWVSKSQAEQRKGRTGRTCDGNVYRLVTGPFFNQLEDYEPPAILRLSLRQQILLLCCAESKAINDPKVLLQKALDPPHPEVIDEALNLLVQMSAIEKTSPRGRYEPTFHGRLLSSFTLSFDASILILKFGDMGMLREGILVGILMDMQPLPIMRPFGQENLYVEYTSNFYTEDNKSPVLLGKNEVLYIGNLCAFQFWQQVFKDQYRLELLKQLLIPEGIEDTNQLLPKMEEEWCSLHNLVQSALNQVALTYDEIIHTLHRFRPKCLVASDTVPSYNEAYEFKHMCSFDYEQNGDADSQLGNDDHLELGAGVRKCSSIPFVSSNNSRATEVAKKLAVIVKEMRVHDKKVVYGNQSSHTTTGHNVEAAGDASLCRFFVNGLCNRGSQCLYSHSIHAKRPPCKFFFSLQGCRNGDSCFFSHDWTPSPLSSSNANLCVPEDADADAESLLRLFPASPDRCILLLDDTNFHFSSHLALHYDPSSIIATTSLPTGSTSNPSLTGVKILWGLTHPHQTILSKAGKKHVPWNKVKCVLWFPQLGNEFLEVHKVYVKTFFEYLAVRMLGDGLSEMQVIITLNNTCFSQLQVEKLARESFFFLRESFPYDEASFGSLSDQCNSRKPMAISKPISYVFYLRPPSSIEFDDFKAVLNGLLVHTC</sequence>
<comment type="caution">
    <text evidence="1">The sequence shown here is derived from an EMBL/GenBank/DDBJ whole genome shotgun (WGS) entry which is preliminary data.</text>
</comment>
<dbReference type="Proteomes" id="UP001060085">
    <property type="component" value="Linkage Group LG01"/>
</dbReference>
<protein>
    <submittedName>
        <fullName evidence="1">Uncharacterized protein</fullName>
    </submittedName>
</protein>